<reference evidence="2 3" key="1">
    <citation type="submission" date="2018-06" db="EMBL/GenBank/DDBJ databases">
        <authorList>
            <consortium name="Pathogen Informatics"/>
            <person name="Doyle S."/>
        </authorList>
    </citation>
    <scope>NUCLEOTIDE SEQUENCE [LARGE SCALE GENOMIC DNA]</scope>
    <source>
        <strain evidence="2 3">NCTC9962</strain>
    </source>
</reference>
<dbReference type="GO" id="GO:0070566">
    <property type="term" value="F:adenylyltransferase activity"/>
    <property type="evidence" value="ECO:0007669"/>
    <property type="project" value="TreeGrafter"/>
</dbReference>
<sequence length="236" mass="25483">MPCYGLAENALAVSFSDEASGVVVNEVDRDILEYQGKAVAPGAETRAVSTFVNCGKALPEHGIEIRNEAGMPVAERVVGHICISGPSLMSGYFGDQVSQDEIAATGWLDTGDLGYLLDGYLYVTGRIKDLIIIRGRNIWPQDIEYIAEQEPEIHSGDAIAFVTAQEKIILQIQCRISDEERRGQLIHALAARIQSEFGVTAAIDLLPPHSIPRTSSGKPARAEAKKTLSEGLCCQS</sequence>
<protein>
    <submittedName>
        <fullName evidence="2">AMP-binding protein</fullName>
        <ecNumber evidence="2">6.2.1.-</ecNumber>
    </submittedName>
</protein>
<dbReference type="InterPro" id="IPR042099">
    <property type="entry name" value="ANL_N_sf"/>
</dbReference>
<dbReference type="AlphaFoldDB" id="A0A376ZJK7"/>
<dbReference type="Gene3D" id="3.40.50.12780">
    <property type="entry name" value="N-terminal domain of ligase-like"/>
    <property type="match status" value="1"/>
</dbReference>
<evidence type="ECO:0000313" key="3">
    <source>
        <dbReference type="Proteomes" id="UP000254052"/>
    </source>
</evidence>
<dbReference type="Proteomes" id="UP000254052">
    <property type="component" value="Unassembled WGS sequence"/>
</dbReference>
<keyword evidence="2" id="KW-0436">Ligase</keyword>
<dbReference type="PANTHER" id="PTHR22754">
    <property type="entry name" value="DISCO-INTERACTING PROTEIN 2 DIP2 -RELATED"/>
    <property type="match status" value="1"/>
</dbReference>
<dbReference type="GO" id="GO:0005886">
    <property type="term" value="C:plasma membrane"/>
    <property type="evidence" value="ECO:0007669"/>
    <property type="project" value="TreeGrafter"/>
</dbReference>
<dbReference type="EC" id="6.2.1.-" evidence="2"/>
<proteinExistence type="inferred from homology"/>
<evidence type="ECO:0000256" key="1">
    <source>
        <dbReference type="ARBA" id="ARBA00006432"/>
    </source>
</evidence>
<dbReference type="Gene3D" id="3.30.300.30">
    <property type="match status" value="1"/>
</dbReference>
<dbReference type="InterPro" id="IPR045851">
    <property type="entry name" value="AMP-bd_C_sf"/>
</dbReference>
<dbReference type="GO" id="GO:0006633">
    <property type="term" value="P:fatty acid biosynthetic process"/>
    <property type="evidence" value="ECO:0007669"/>
    <property type="project" value="TreeGrafter"/>
</dbReference>
<dbReference type="EMBL" id="UGED01000001">
    <property type="protein sequence ID" value="STK55457.1"/>
    <property type="molecule type" value="Genomic_DNA"/>
</dbReference>
<gene>
    <name evidence="2" type="ORF">NCTC9962_00119</name>
</gene>
<evidence type="ECO:0000313" key="2">
    <source>
        <dbReference type="EMBL" id="STK55457.1"/>
    </source>
</evidence>
<organism evidence="2 3">
    <name type="scientific">Escherichia coli</name>
    <dbReference type="NCBI Taxonomy" id="562"/>
    <lineage>
        <taxon>Bacteria</taxon>
        <taxon>Pseudomonadati</taxon>
        <taxon>Pseudomonadota</taxon>
        <taxon>Gammaproteobacteria</taxon>
        <taxon>Enterobacterales</taxon>
        <taxon>Enterobacteriaceae</taxon>
        <taxon>Escherichia</taxon>
    </lineage>
</organism>
<dbReference type="SUPFAM" id="SSF56801">
    <property type="entry name" value="Acetyl-CoA synthetase-like"/>
    <property type="match status" value="1"/>
</dbReference>
<comment type="similarity">
    <text evidence="1">Belongs to the ATP-dependent AMP-binding enzyme family.</text>
</comment>
<name>A0A376ZJK7_ECOLX</name>
<dbReference type="GO" id="GO:0016874">
    <property type="term" value="F:ligase activity"/>
    <property type="evidence" value="ECO:0007669"/>
    <property type="project" value="UniProtKB-KW"/>
</dbReference>
<dbReference type="PANTHER" id="PTHR22754:SF32">
    <property type="entry name" value="DISCO-INTERACTING PROTEIN 2"/>
    <property type="match status" value="1"/>
</dbReference>
<accession>A0A376ZJK7</accession>